<comment type="caution">
    <text evidence="1">The sequence shown here is derived from an EMBL/GenBank/DDBJ whole genome shotgun (WGS) entry which is preliminary data.</text>
</comment>
<protein>
    <submittedName>
        <fullName evidence="1">Uncharacterized protein</fullName>
    </submittedName>
</protein>
<accession>A0A2S9PY97</accession>
<sequence length="59" mass="6311">MMIIMSEYVTLTVVVAIDGTSGDPCDTLLQQHPDVMFVGHEDGVTTTALTLGADPDSWD</sequence>
<evidence type="ECO:0000313" key="2">
    <source>
        <dbReference type="Proteomes" id="UP000239322"/>
    </source>
</evidence>
<keyword evidence="2" id="KW-1185">Reference proteome</keyword>
<name>A0A2S9PY97_9ACTN</name>
<dbReference type="AlphaFoldDB" id="A0A2S9PY97"/>
<dbReference type="Proteomes" id="UP000239322">
    <property type="component" value="Unassembled WGS sequence"/>
</dbReference>
<reference evidence="1 2" key="1">
    <citation type="submission" date="2018-03" db="EMBL/GenBank/DDBJ databases">
        <title>Novel Streptomyces sp. from soil.</title>
        <authorList>
            <person name="Tan G.Y.A."/>
            <person name="Lee Z.Y."/>
        </authorList>
    </citation>
    <scope>NUCLEOTIDE SEQUENCE [LARGE SCALE GENOMIC DNA]</scope>
    <source>
        <strain evidence="1 2">ST5x</strain>
    </source>
</reference>
<proteinExistence type="predicted"/>
<evidence type="ECO:0000313" key="1">
    <source>
        <dbReference type="EMBL" id="PRH79385.1"/>
    </source>
</evidence>
<gene>
    <name evidence="1" type="ORF">C6N75_09890</name>
</gene>
<dbReference type="EMBL" id="PVLV01000121">
    <property type="protein sequence ID" value="PRH79385.1"/>
    <property type="molecule type" value="Genomic_DNA"/>
</dbReference>
<organism evidence="1 2">
    <name type="scientific">Streptomyces solincola</name>
    <dbReference type="NCBI Taxonomy" id="2100817"/>
    <lineage>
        <taxon>Bacteria</taxon>
        <taxon>Bacillati</taxon>
        <taxon>Actinomycetota</taxon>
        <taxon>Actinomycetes</taxon>
        <taxon>Kitasatosporales</taxon>
        <taxon>Streptomycetaceae</taxon>
        <taxon>Streptomyces</taxon>
    </lineage>
</organism>